<organism evidence="3 4">
    <name type="scientific">[Eubacterium] hominis</name>
    <dbReference type="NCBI Taxonomy" id="2764325"/>
    <lineage>
        <taxon>Bacteria</taxon>
        <taxon>Bacillati</taxon>
        <taxon>Bacillota</taxon>
        <taxon>Erysipelotrichia</taxon>
        <taxon>Erysipelotrichales</taxon>
        <taxon>Erysipelotrichaceae</taxon>
        <taxon>Amedibacillus</taxon>
    </lineage>
</organism>
<evidence type="ECO:0000259" key="2">
    <source>
        <dbReference type="Pfam" id="PF13635"/>
    </source>
</evidence>
<accession>A0A7G9GIH0</accession>
<evidence type="ECO:0000313" key="4">
    <source>
        <dbReference type="Proteomes" id="UP000515856"/>
    </source>
</evidence>
<feature type="domain" description="AAA" evidence="1">
    <location>
        <begin position="21"/>
        <end position="154"/>
    </location>
</feature>
<dbReference type="EMBL" id="CP060636">
    <property type="protein sequence ID" value="QNM10602.1"/>
    <property type="molecule type" value="Genomic_DNA"/>
</dbReference>
<dbReference type="SUPFAM" id="SSF52540">
    <property type="entry name" value="P-loop containing nucleoside triphosphate hydrolases"/>
    <property type="match status" value="1"/>
</dbReference>
<keyword evidence="3" id="KW-0547">Nucleotide-binding</keyword>
<evidence type="ECO:0000313" key="3">
    <source>
        <dbReference type="EMBL" id="QNM10602.1"/>
    </source>
</evidence>
<dbReference type="Pfam" id="PF13635">
    <property type="entry name" value="DUF4143"/>
    <property type="match status" value="1"/>
</dbReference>
<dbReference type="AlphaFoldDB" id="A0A7G9GIH0"/>
<proteinExistence type="predicted"/>
<gene>
    <name evidence="3" type="ORF">H9Q80_09845</name>
</gene>
<reference evidence="3 4" key="1">
    <citation type="submission" date="2020-08" db="EMBL/GenBank/DDBJ databases">
        <authorList>
            <person name="Liu C."/>
            <person name="Sun Q."/>
        </authorList>
    </citation>
    <scope>NUCLEOTIDE SEQUENCE [LARGE SCALE GENOMIC DNA]</scope>
    <source>
        <strain evidence="3 4">NSJ-61</strain>
    </source>
</reference>
<dbReference type="PANTHER" id="PTHR33295">
    <property type="entry name" value="ATPASE"/>
    <property type="match status" value="1"/>
</dbReference>
<dbReference type="RefSeq" id="WP_054322377.1">
    <property type="nucleotide sequence ID" value="NZ_CP060636.1"/>
</dbReference>
<keyword evidence="3" id="KW-0067">ATP-binding</keyword>
<dbReference type="Proteomes" id="UP000515856">
    <property type="component" value="Chromosome"/>
</dbReference>
<dbReference type="InterPro" id="IPR027417">
    <property type="entry name" value="P-loop_NTPase"/>
</dbReference>
<evidence type="ECO:0000259" key="1">
    <source>
        <dbReference type="Pfam" id="PF13173"/>
    </source>
</evidence>
<dbReference type="InterPro" id="IPR025420">
    <property type="entry name" value="DUF4143"/>
</dbReference>
<dbReference type="KEGG" id="ehn:H9Q80_09845"/>
<dbReference type="InterPro" id="IPR041682">
    <property type="entry name" value="AAA_14"/>
</dbReference>
<keyword evidence="4" id="KW-1185">Reference proteome</keyword>
<dbReference type="GO" id="GO:0005524">
    <property type="term" value="F:ATP binding"/>
    <property type="evidence" value="ECO:0007669"/>
    <property type="project" value="UniProtKB-KW"/>
</dbReference>
<name>A0A7G9GIH0_9FIRM</name>
<feature type="domain" description="DUF4143" evidence="2">
    <location>
        <begin position="227"/>
        <end position="397"/>
    </location>
</feature>
<sequence length="450" mass="52426">MFKRKIYSKIKEWKSSSDGKTALLIEGARRVGKSTVVEEFAKNEYATYILIDFSTASNTIKELFEDMSDLNYFFLQLQLQYHVELETRKSVIIFDEVQLCPKARQAIKALVKDGRYDYIETGSLISIKKNVKDILIPSEERKLQMHPMDYEEFLWALGDSTTMKLLKGVFESKKSFGDQLNRKLLRDFRLYMLVGGMPQAVHEFITTNNFKKVDDVKRDIINLYEDDFRKIDSTGRLAMLFEAIPSQLNKNAKGFQTKKVLNSYKTTDTTILSLVSELKDSKVVSVAYHANNPDIGLSAYKDLNQFKLYMADTGLFVTLQFKDKDFTENIIYEKLLNDKLATNLGYLYENAVAQILTATGNDLFYYTFYQQEQKRNYEIDFVISKRNKICPIEVKSSRYKVHASLDVFYEKFSDRILNRYIIHTKDVSKDKDILCLPIYLTQFISQKEEN</sequence>
<protein>
    <submittedName>
        <fullName evidence="3">ATP-binding protein</fullName>
    </submittedName>
</protein>
<dbReference type="Gene3D" id="3.40.50.300">
    <property type="entry name" value="P-loop containing nucleotide triphosphate hydrolases"/>
    <property type="match status" value="1"/>
</dbReference>
<dbReference type="Pfam" id="PF13173">
    <property type="entry name" value="AAA_14"/>
    <property type="match status" value="1"/>
</dbReference>
<dbReference type="PANTHER" id="PTHR33295:SF7">
    <property type="entry name" value="ATPASE"/>
    <property type="match status" value="1"/>
</dbReference>